<reference evidence="1" key="1">
    <citation type="journal article" date="2018" name="PLoS Negl. Trop. Dis.">
        <title>An insight into the salivary gland and fat body transcriptome of Panstrongylus lignarius (Hemiptera: Heteroptera), the main vector of Chagas disease in Peru.</title>
        <authorList>
            <person name="Nevoa J.C."/>
            <person name="Mendes M.T."/>
            <person name="da Silva M.V."/>
            <person name="Soares S.C."/>
            <person name="Oliveira C.J.F."/>
            <person name="Ribeiro J.M.C."/>
        </authorList>
    </citation>
    <scope>NUCLEOTIDE SEQUENCE</scope>
</reference>
<protein>
    <submittedName>
        <fullName evidence="1">Putative secreted protein</fullName>
    </submittedName>
</protein>
<dbReference type="AlphaFoldDB" id="A0A224Y6E1"/>
<organism evidence="1">
    <name type="scientific">Panstrongylus lignarius</name>
    <dbReference type="NCBI Taxonomy" id="156445"/>
    <lineage>
        <taxon>Eukaryota</taxon>
        <taxon>Metazoa</taxon>
        <taxon>Ecdysozoa</taxon>
        <taxon>Arthropoda</taxon>
        <taxon>Hexapoda</taxon>
        <taxon>Insecta</taxon>
        <taxon>Pterygota</taxon>
        <taxon>Neoptera</taxon>
        <taxon>Paraneoptera</taxon>
        <taxon>Hemiptera</taxon>
        <taxon>Heteroptera</taxon>
        <taxon>Panheteroptera</taxon>
        <taxon>Cimicomorpha</taxon>
        <taxon>Reduviidae</taxon>
        <taxon>Triatominae</taxon>
        <taxon>Panstrongylus</taxon>
    </lineage>
</organism>
<name>A0A224Y6E1_9HEMI</name>
<accession>A0A224Y6E1</accession>
<sequence>MANFAGRFLKAPLFTVVISLSFKPINCKLAKSRNVFVSTIYSLLNDKRISARCFSTIELKNASGISKI</sequence>
<proteinExistence type="predicted"/>
<evidence type="ECO:0000313" key="1">
    <source>
        <dbReference type="EMBL" id="JAW16303.1"/>
    </source>
</evidence>
<dbReference type="EMBL" id="GFTR01000123">
    <property type="protein sequence ID" value="JAW16303.1"/>
    <property type="molecule type" value="Transcribed_RNA"/>
</dbReference>